<feature type="domain" description="HTH lysR-type" evidence="5">
    <location>
        <begin position="3"/>
        <end position="60"/>
    </location>
</feature>
<keyword evidence="4" id="KW-0804">Transcription</keyword>
<dbReference type="Pfam" id="PF03466">
    <property type="entry name" value="LysR_substrate"/>
    <property type="match status" value="1"/>
</dbReference>
<dbReference type="SUPFAM" id="SSF46785">
    <property type="entry name" value="Winged helix' DNA-binding domain"/>
    <property type="match status" value="1"/>
</dbReference>
<evidence type="ECO:0000256" key="3">
    <source>
        <dbReference type="ARBA" id="ARBA00023125"/>
    </source>
</evidence>
<evidence type="ECO:0000259" key="5">
    <source>
        <dbReference type="PROSITE" id="PS50931"/>
    </source>
</evidence>
<dbReference type="CDD" id="cd08473">
    <property type="entry name" value="PBP2_CrgA_like_4"/>
    <property type="match status" value="1"/>
</dbReference>
<reference evidence="6 7" key="1">
    <citation type="submission" date="2022-07" db="EMBL/GenBank/DDBJ databases">
        <title>Genome Analysis of Selected Gammaproteobacteria from Nigerian Food snails.</title>
        <authorList>
            <person name="Okafor A.C."/>
        </authorList>
    </citation>
    <scope>NUCLEOTIDE SEQUENCE [LARGE SCALE GENOMIC DNA]</scope>
    <source>
        <strain evidence="6 7">Awg 2</strain>
    </source>
</reference>
<dbReference type="PANTHER" id="PTHR30537:SF31">
    <property type="entry name" value="TRANSCRIPTIONAL REGULATOR, LYSR FAMILY"/>
    <property type="match status" value="1"/>
</dbReference>
<dbReference type="InterPro" id="IPR005119">
    <property type="entry name" value="LysR_subst-bd"/>
</dbReference>
<keyword evidence="3" id="KW-0238">DNA-binding</keyword>
<dbReference type="Proteomes" id="UP001211689">
    <property type="component" value="Unassembled WGS sequence"/>
</dbReference>
<evidence type="ECO:0000256" key="4">
    <source>
        <dbReference type="ARBA" id="ARBA00023163"/>
    </source>
</evidence>
<dbReference type="PROSITE" id="PS50931">
    <property type="entry name" value="HTH_LYSR"/>
    <property type="match status" value="1"/>
</dbReference>
<dbReference type="PANTHER" id="PTHR30537">
    <property type="entry name" value="HTH-TYPE TRANSCRIPTIONAL REGULATOR"/>
    <property type="match status" value="1"/>
</dbReference>
<dbReference type="EMBL" id="JANEWF010000038">
    <property type="protein sequence ID" value="MDA8486053.1"/>
    <property type="molecule type" value="Genomic_DNA"/>
</dbReference>
<accession>A0ABT4YAZ1</accession>
<evidence type="ECO:0000313" key="7">
    <source>
        <dbReference type="Proteomes" id="UP001211689"/>
    </source>
</evidence>
<dbReference type="InterPro" id="IPR000847">
    <property type="entry name" value="LysR_HTH_N"/>
</dbReference>
<dbReference type="RefSeq" id="WP_271472133.1">
    <property type="nucleotide sequence ID" value="NZ_JANEWF010000038.1"/>
</dbReference>
<organism evidence="6 7">
    <name type="scientific">Metapseudomonas resinovorans</name>
    <name type="common">Pseudomonas resinovorans</name>
    <dbReference type="NCBI Taxonomy" id="53412"/>
    <lineage>
        <taxon>Bacteria</taxon>
        <taxon>Pseudomonadati</taxon>
        <taxon>Pseudomonadota</taxon>
        <taxon>Gammaproteobacteria</taxon>
        <taxon>Pseudomonadales</taxon>
        <taxon>Pseudomonadaceae</taxon>
        <taxon>Metapseudomonas</taxon>
    </lineage>
</organism>
<dbReference type="NCBIfam" id="NF011573">
    <property type="entry name" value="PRK14997.1"/>
    <property type="match status" value="1"/>
</dbReference>
<dbReference type="InterPro" id="IPR058163">
    <property type="entry name" value="LysR-type_TF_proteobact-type"/>
</dbReference>
<name>A0ABT4YAZ1_METRE</name>
<dbReference type="InterPro" id="IPR036390">
    <property type="entry name" value="WH_DNA-bd_sf"/>
</dbReference>
<dbReference type="Gene3D" id="1.10.10.10">
    <property type="entry name" value="Winged helix-like DNA-binding domain superfamily/Winged helix DNA-binding domain"/>
    <property type="match status" value="1"/>
</dbReference>
<protein>
    <submittedName>
        <fullName evidence="6">LysR family transcriptional regulator</fullName>
    </submittedName>
</protein>
<dbReference type="Pfam" id="PF00126">
    <property type="entry name" value="HTH_1"/>
    <property type="match status" value="1"/>
</dbReference>
<comment type="similarity">
    <text evidence="1">Belongs to the LysR transcriptional regulatory family.</text>
</comment>
<proteinExistence type="inferred from homology"/>
<gene>
    <name evidence="6" type="ORF">NNO07_23570</name>
</gene>
<sequence>MVDDLNDLYYFAQVVEHGGFAPAGRALNTPKSKLSRRISTLEERLGVRLLQRSTRNFSVTETGQEYYRHCVAMLVEAEAARQVIERNRAEPQGVVRMSCPTTLLHYRIGDLVSQFMAENQKVQVHLDATNRRVDVIGEGLDLALRVRFPPLEDSGLVMRTLAESPQRLVASPDFLKDLDLPMVPADLSKLPSLDWGPPRDHTWHLEGPNGATAEVRHTPRYITDDMTGLRQAALRGVGIVQLPLMVVDQDLEQGRLVDIIPQWVPRSGIVHVVFPSRRGLLPSVRRLIDFLAEHIRQ</sequence>
<keyword evidence="7" id="KW-1185">Reference proteome</keyword>
<dbReference type="Gene3D" id="3.40.190.290">
    <property type="match status" value="1"/>
</dbReference>
<dbReference type="InterPro" id="IPR036388">
    <property type="entry name" value="WH-like_DNA-bd_sf"/>
</dbReference>
<keyword evidence="2" id="KW-0805">Transcription regulation</keyword>
<dbReference type="SUPFAM" id="SSF53850">
    <property type="entry name" value="Periplasmic binding protein-like II"/>
    <property type="match status" value="1"/>
</dbReference>
<evidence type="ECO:0000256" key="2">
    <source>
        <dbReference type="ARBA" id="ARBA00023015"/>
    </source>
</evidence>
<evidence type="ECO:0000256" key="1">
    <source>
        <dbReference type="ARBA" id="ARBA00009437"/>
    </source>
</evidence>
<evidence type="ECO:0000313" key="6">
    <source>
        <dbReference type="EMBL" id="MDA8486053.1"/>
    </source>
</evidence>
<comment type="caution">
    <text evidence="6">The sequence shown here is derived from an EMBL/GenBank/DDBJ whole genome shotgun (WGS) entry which is preliminary data.</text>
</comment>